<feature type="transmembrane region" description="Helical" evidence="1">
    <location>
        <begin position="181"/>
        <end position="199"/>
    </location>
</feature>
<proteinExistence type="predicted"/>
<dbReference type="EMBL" id="JACONT010000038">
    <property type="protein sequence ID" value="MBC3943050.1"/>
    <property type="molecule type" value="Genomic_DNA"/>
</dbReference>
<name>A0ABR7ARH3_9SPHN</name>
<evidence type="ECO:0000256" key="1">
    <source>
        <dbReference type="SAM" id="Phobius"/>
    </source>
</evidence>
<feature type="transmembrane region" description="Helical" evidence="1">
    <location>
        <begin position="35"/>
        <end position="56"/>
    </location>
</feature>
<feature type="transmembrane region" description="Helical" evidence="1">
    <location>
        <begin position="143"/>
        <end position="169"/>
    </location>
</feature>
<keyword evidence="3" id="KW-1185">Reference proteome</keyword>
<comment type="caution">
    <text evidence="2">The sequence shown here is derived from an EMBL/GenBank/DDBJ whole genome shotgun (WGS) entry which is preliminary data.</text>
</comment>
<accession>A0ABR7ARH3</accession>
<keyword evidence="1" id="KW-1133">Transmembrane helix</keyword>
<reference evidence="2 3" key="1">
    <citation type="submission" date="2020-08" db="EMBL/GenBank/DDBJ databases">
        <title>Putative novel bacterial strains isolated from necrotic wheat leaf tissues caused by Xanthomonas translucens.</title>
        <authorList>
            <person name="Tambong J.T."/>
        </authorList>
    </citation>
    <scope>NUCLEOTIDE SEQUENCE [LARGE SCALE GENOMIC DNA]</scope>
    <source>
        <strain evidence="3">DOAB 1063</strain>
    </source>
</reference>
<feature type="transmembrane region" description="Helical" evidence="1">
    <location>
        <begin position="76"/>
        <end position="97"/>
    </location>
</feature>
<sequence>MTDSDNTRRTDVGILGAFRSVGRAMVETYRHGGHMVVMAPLILAIAVVPEFLQHIGEIHLGMFDSVDRFRALANDPLRWSFGYVKVAGFIIAILATARFWSVGSVRRTLLVPPLVLVKVVGGLLLGYALALPFEWLGKQGLSIAIGIPFKIVSAVIQAGILIYVVGALLEDRSVTAKRAMTSLLPAAILLCVLAAIAFAPSQLLHMVNHKLALGQPLPIVWALMIFDALWVGLFAGLVGSALFVGSRTGLTWQGWTVRPRDLGVVSKRTLDAAQFEARTV</sequence>
<feature type="transmembrane region" description="Helical" evidence="1">
    <location>
        <begin position="109"/>
        <end position="131"/>
    </location>
</feature>
<evidence type="ECO:0008006" key="4">
    <source>
        <dbReference type="Google" id="ProtNLM"/>
    </source>
</evidence>
<dbReference type="RefSeq" id="WP_187504665.1">
    <property type="nucleotide sequence ID" value="NZ_CP162536.1"/>
</dbReference>
<organism evidence="2 3">
    <name type="scientific">Sphingomonas albertensis</name>
    <dbReference type="NCBI Taxonomy" id="2762591"/>
    <lineage>
        <taxon>Bacteria</taxon>
        <taxon>Pseudomonadati</taxon>
        <taxon>Pseudomonadota</taxon>
        <taxon>Alphaproteobacteria</taxon>
        <taxon>Sphingomonadales</taxon>
        <taxon>Sphingomonadaceae</taxon>
        <taxon>Sphingomonas</taxon>
    </lineage>
</organism>
<evidence type="ECO:0000313" key="2">
    <source>
        <dbReference type="EMBL" id="MBC3943050.1"/>
    </source>
</evidence>
<keyword evidence="1" id="KW-0472">Membrane</keyword>
<feature type="transmembrane region" description="Helical" evidence="1">
    <location>
        <begin position="219"/>
        <end position="244"/>
    </location>
</feature>
<gene>
    <name evidence="2" type="ORF">H8S47_15350</name>
</gene>
<protein>
    <recommendedName>
        <fullName evidence="4">YihY/virulence factor BrkB family protein</fullName>
    </recommendedName>
</protein>
<dbReference type="Proteomes" id="UP000597613">
    <property type="component" value="Unassembled WGS sequence"/>
</dbReference>
<keyword evidence="1" id="KW-0812">Transmembrane</keyword>
<evidence type="ECO:0000313" key="3">
    <source>
        <dbReference type="Proteomes" id="UP000597613"/>
    </source>
</evidence>